<evidence type="ECO:0000313" key="1">
    <source>
        <dbReference type="EMBL" id="AUN99010.1"/>
    </source>
</evidence>
<accession>A0A2K9NU16</accession>
<evidence type="ECO:0008006" key="3">
    <source>
        <dbReference type="Google" id="ProtNLM"/>
    </source>
</evidence>
<proteinExistence type="predicted"/>
<dbReference type="AlphaFoldDB" id="A0A2K9NU16"/>
<keyword evidence="2" id="KW-1185">Reference proteome</keyword>
<dbReference type="Proteomes" id="UP000235584">
    <property type="component" value="Chromosome"/>
</dbReference>
<protein>
    <recommendedName>
        <fullName evidence="3">DUF2799 domain-containing protein</fullName>
    </recommendedName>
</protein>
<sequence>MKNRCSYKQYKAFCSGIYFFNKSLKYSTHPPIGWVSNNLFFKDPRMSLRLSVLLFISLSALYSCSTISKKDCFKDMKELGLLQGRQGSPVKYTDDLRNVCMGRNPSIDLEAYEKGFYQGWMEYCLPNRAFEMGKRSDRYFSFCPAERESMFREKYLIGKHVFELKDEEEELKERLEELKPTITTNSADSDEYHKIQKGLEKLRSEIQALEIEGAKNTFKFR</sequence>
<dbReference type="InterPro" id="IPR021242">
    <property type="entry name" value="DUF2799"/>
</dbReference>
<dbReference type="EMBL" id="CP025704">
    <property type="protein sequence ID" value="AUN99010.1"/>
    <property type="molecule type" value="Genomic_DNA"/>
</dbReference>
<dbReference type="KEGG" id="bsto:C0V70_13040"/>
<name>A0A2K9NU16_BACTC</name>
<gene>
    <name evidence="1" type="ORF">C0V70_13040</name>
</gene>
<organism evidence="1 2">
    <name type="scientific">Bacteriovorax stolpii</name>
    <name type="common">Bdellovibrio stolpii</name>
    <dbReference type="NCBI Taxonomy" id="960"/>
    <lineage>
        <taxon>Bacteria</taxon>
        <taxon>Pseudomonadati</taxon>
        <taxon>Bdellovibrionota</taxon>
        <taxon>Bacteriovoracia</taxon>
        <taxon>Bacteriovoracales</taxon>
        <taxon>Bacteriovoracaceae</taxon>
        <taxon>Bacteriovorax</taxon>
    </lineage>
</organism>
<dbReference type="Pfam" id="PF10973">
    <property type="entry name" value="DUF2799"/>
    <property type="match status" value="1"/>
</dbReference>
<dbReference type="OrthoDB" id="5872153at2"/>
<reference evidence="1 2" key="1">
    <citation type="submission" date="2018-01" db="EMBL/GenBank/DDBJ databases">
        <title>Complete genome sequence of Bacteriovorax stolpii DSM12778.</title>
        <authorList>
            <person name="Tang B."/>
            <person name="Chang J."/>
        </authorList>
    </citation>
    <scope>NUCLEOTIDE SEQUENCE [LARGE SCALE GENOMIC DNA]</scope>
    <source>
        <strain evidence="1 2">DSM 12778</strain>
    </source>
</reference>
<evidence type="ECO:0000313" key="2">
    <source>
        <dbReference type="Proteomes" id="UP000235584"/>
    </source>
</evidence>